<keyword evidence="3" id="KW-1185">Reference proteome</keyword>
<protein>
    <recommendedName>
        <fullName evidence="4">Methyltransferase type 11 domain-containing protein</fullName>
    </recommendedName>
</protein>
<dbReference type="AlphaFoldDB" id="A0A5D3B8M7"/>
<organism evidence="2 3">
    <name type="scientific">Cryptococcus floricola</name>
    <dbReference type="NCBI Taxonomy" id="2591691"/>
    <lineage>
        <taxon>Eukaryota</taxon>
        <taxon>Fungi</taxon>
        <taxon>Dikarya</taxon>
        <taxon>Basidiomycota</taxon>
        <taxon>Agaricomycotina</taxon>
        <taxon>Tremellomycetes</taxon>
        <taxon>Tremellales</taxon>
        <taxon>Cryptococcaceae</taxon>
        <taxon>Cryptococcus</taxon>
    </lineage>
</organism>
<reference evidence="2 3" key="1">
    <citation type="submission" date="2017-05" db="EMBL/GenBank/DDBJ databases">
        <title>The Genome Sequence of Tsuchiyaea wingfieldii DSM 27421.</title>
        <authorList>
            <person name="Cuomo C."/>
            <person name="Passer A."/>
            <person name="Billmyre B."/>
            <person name="Heitman J."/>
        </authorList>
    </citation>
    <scope>NUCLEOTIDE SEQUENCE [LARGE SCALE GENOMIC DNA]</scope>
    <source>
        <strain evidence="2 3">DSM 27421</strain>
    </source>
</reference>
<evidence type="ECO:0000313" key="2">
    <source>
        <dbReference type="EMBL" id="TYJ59232.1"/>
    </source>
</evidence>
<proteinExistence type="predicted"/>
<dbReference type="InterPro" id="IPR029063">
    <property type="entry name" value="SAM-dependent_MTases_sf"/>
</dbReference>
<dbReference type="EMBL" id="NIDF01000001">
    <property type="protein sequence ID" value="TYJ59232.1"/>
    <property type="molecule type" value="Genomic_DNA"/>
</dbReference>
<gene>
    <name evidence="2" type="ORF">B9479_000221</name>
</gene>
<accession>A0A5D3B8M7</accession>
<comment type="caution">
    <text evidence="2">The sequence shown here is derived from an EMBL/GenBank/DDBJ whole genome shotgun (WGS) entry which is preliminary data.</text>
</comment>
<feature type="compositionally biased region" description="Low complexity" evidence="1">
    <location>
        <begin position="1"/>
        <end position="23"/>
    </location>
</feature>
<sequence length="375" mass="41418">MRFPFRRLSSSSGSRSSPMSPLSPIAPPILPFGSPQPQQLFGVPFGATPAIAGIDQIQRMRDQDAMHHLMVEPTHSKYIHSHLAKVHASGRRSAVLDIGSLTSASSSTTTFPLALINKSQYAVLRFPPPRHSRMWNQTGSWATALANKEPFADVVAIAADWKPFVRQRIIHGNLDVSTVDINQHLPYPSGSFEKHTNLAAPDIIQVKSLARSHRQYPILVERLIRLLRRGGLLILVESHTCYENPTGMGLPTCLRTWDASVRSALAAQGYDARMASKLPFLVRGAGVFGNTAFVQEIGIPTTSYPQQGMNNIAQAGALHARTLPAEMSSFMPLLRQHGYDERSIQAMIDECLHCLLNPQARFLQRLVAVYAFKMV</sequence>
<evidence type="ECO:0000313" key="3">
    <source>
        <dbReference type="Proteomes" id="UP000322245"/>
    </source>
</evidence>
<name>A0A5D3B8M7_9TREE</name>
<evidence type="ECO:0000256" key="1">
    <source>
        <dbReference type="SAM" id="MobiDB-lite"/>
    </source>
</evidence>
<evidence type="ECO:0008006" key="4">
    <source>
        <dbReference type="Google" id="ProtNLM"/>
    </source>
</evidence>
<dbReference type="Proteomes" id="UP000322245">
    <property type="component" value="Unassembled WGS sequence"/>
</dbReference>
<feature type="region of interest" description="Disordered" evidence="1">
    <location>
        <begin position="1"/>
        <end position="29"/>
    </location>
</feature>
<dbReference type="SUPFAM" id="SSF53335">
    <property type="entry name" value="S-adenosyl-L-methionine-dependent methyltransferases"/>
    <property type="match status" value="1"/>
</dbReference>